<dbReference type="AlphaFoldDB" id="A0A8H5NY37"/>
<keyword evidence="3" id="KW-0732">Signal</keyword>
<dbReference type="EMBL" id="JAAOAR010000510">
    <property type="protein sequence ID" value="KAF5579880.1"/>
    <property type="molecule type" value="Genomic_DNA"/>
</dbReference>
<feature type="region of interest" description="Disordered" evidence="1">
    <location>
        <begin position="181"/>
        <end position="206"/>
    </location>
</feature>
<keyword evidence="2" id="KW-0472">Membrane</keyword>
<protein>
    <submittedName>
        <fullName evidence="4">Uncharacterized protein</fullName>
    </submittedName>
</protein>
<keyword evidence="2" id="KW-1133">Transmembrane helix</keyword>
<proteinExistence type="predicted"/>
<comment type="caution">
    <text evidence="4">The sequence shown here is derived from an EMBL/GenBank/DDBJ whole genome shotgun (WGS) entry which is preliminary data.</text>
</comment>
<evidence type="ECO:0000256" key="2">
    <source>
        <dbReference type="SAM" id="Phobius"/>
    </source>
</evidence>
<reference evidence="4 5" key="1">
    <citation type="submission" date="2020-05" db="EMBL/GenBank/DDBJ databases">
        <title>Identification and distribution of gene clusters putatively required for synthesis of sphingolipid metabolism inhibitors in phylogenetically diverse species of the filamentous fungus Fusarium.</title>
        <authorList>
            <person name="Kim H.-S."/>
            <person name="Busman M."/>
            <person name="Brown D.W."/>
            <person name="Divon H."/>
            <person name="Uhlig S."/>
            <person name="Proctor R.H."/>
        </authorList>
    </citation>
    <scope>NUCLEOTIDE SEQUENCE [LARGE SCALE GENOMIC DNA]</scope>
    <source>
        <strain evidence="4 5">NRRL 25211</strain>
    </source>
</reference>
<evidence type="ECO:0000256" key="3">
    <source>
        <dbReference type="SAM" id="SignalP"/>
    </source>
</evidence>
<name>A0A8H5NY37_9HYPO</name>
<evidence type="ECO:0000313" key="5">
    <source>
        <dbReference type="Proteomes" id="UP000544095"/>
    </source>
</evidence>
<accession>A0A8H5NY37</accession>
<dbReference type="Proteomes" id="UP000544095">
    <property type="component" value="Unassembled WGS sequence"/>
</dbReference>
<feature type="transmembrane region" description="Helical" evidence="2">
    <location>
        <begin position="118"/>
        <end position="140"/>
    </location>
</feature>
<feature type="signal peptide" evidence="3">
    <location>
        <begin position="1"/>
        <end position="18"/>
    </location>
</feature>
<organism evidence="4 5">
    <name type="scientific">Fusarium pseudoanthophilum</name>
    <dbReference type="NCBI Taxonomy" id="48495"/>
    <lineage>
        <taxon>Eukaryota</taxon>
        <taxon>Fungi</taxon>
        <taxon>Dikarya</taxon>
        <taxon>Ascomycota</taxon>
        <taxon>Pezizomycotina</taxon>
        <taxon>Sordariomycetes</taxon>
        <taxon>Hypocreomycetidae</taxon>
        <taxon>Hypocreales</taxon>
        <taxon>Nectriaceae</taxon>
        <taxon>Fusarium</taxon>
        <taxon>Fusarium fujikuroi species complex</taxon>
    </lineage>
</organism>
<keyword evidence="5" id="KW-1185">Reference proteome</keyword>
<evidence type="ECO:0000313" key="4">
    <source>
        <dbReference type="EMBL" id="KAF5579880.1"/>
    </source>
</evidence>
<keyword evidence="2" id="KW-0812">Transmembrane</keyword>
<gene>
    <name evidence="4" type="ORF">FPANT_9504</name>
</gene>
<sequence length="206" mass="22558">MELTALMLSFYLFSLTLATKCYFPNGDEAPDRYKPCGTHRTIFNTCCDRENLDLACLKNGLCARSPPDIGKRGACTDKDWSGCQEVCPMREDDRDPLFSLLEPPFALKEFPAPKKMPVGAIAAGAIGGAFVVAIVSGLAWRAFQRRRRATGDMNRMIGTPARGEKDCKASKIIRPLQAEVDGGPNSVLVESDARPVQPRTLHELPA</sequence>
<feature type="chain" id="PRO_5034030694" evidence="3">
    <location>
        <begin position="19"/>
        <end position="206"/>
    </location>
</feature>
<evidence type="ECO:0000256" key="1">
    <source>
        <dbReference type="SAM" id="MobiDB-lite"/>
    </source>
</evidence>